<dbReference type="SMART" id="SM00409">
    <property type="entry name" value="IG"/>
    <property type="match status" value="1"/>
</dbReference>
<dbReference type="InterPro" id="IPR013106">
    <property type="entry name" value="Ig_V-set"/>
</dbReference>
<dbReference type="InterPro" id="IPR003599">
    <property type="entry name" value="Ig_sub"/>
</dbReference>
<evidence type="ECO:0000256" key="5">
    <source>
        <dbReference type="ARBA" id="ARBA00022859"/>
    </source>
</evidence>
<keyword evidence="9" id="KW-0675">Receptor</keyword>
<evidence type="ECO:0000256" key="7">
    <source>
        <dbReference type="ARBA" id="ARBA00023136"/>
    </source>
</evidence>
<evidence type="ECO:0000256" key="12">
    <source>
        <dbReference type="SAM" id="Phobius"/>
    </source>
</evidence>
<dbReference type="FunFam" id="2.60.40.10:FF:000370">
    <property type="entry name" value="CMRF35-like molecule 1"/>
    <property type="match status" value="1"/>
</dbReference>
<keyword evidence="10" id="KW-0393">Immunoglobulin domain</keyword>
<evidence type="ECO:0000256" key="1">
    <source>
        <dbReference type="ARBA" id="ARBA00004251"/>
    </source>
</evidence>
<evidence type="ECO:0000256" key="6">
    <source>
        <dbReference type="ARBA" id="ARBA00022989"/>
    </source>
</evidence>
<dbReference type="AlphaFoldDB" id="A0A7J8G5H6"/>
<dbReference type="InterPro" id="IPR050671">
    <property type="entry name" value="CD300_family_receptors"/>
</dbReference>
<dbReference type="PANTHER" id="PTHR11860:SF101">
    <property type="entry name" value="CMRF35-LIKE MOLECULE 1"/>
    <property type="match status" value="1"/>
</dbReference>
<evidence type="ECO:0000256" key="13">
    <source>
        <dbReference type="SAM" id="SignalP"/>
    </source>
</evidence>
<dbReference type="PANTHER" id="PTHR11860">
    <property type="entry name" value="POLYMERIC-IMMUNOGLOBULIN RECEPTOR"/>
    <property type="match status" value="1"/>
</dbReference>
<dbReference type="Proteomes" id="UP000593571">
    <property type="component" value="Unassembled WGS sequence"/>
</dbReference>
<name>A0A7J8G5H6_ROUAE</name>
<evidence type="ECO:0000256" key="8">
    <source>
        <dbReference type="ARBA" id="ARBA00023157"/>
    </source>
</evidence>
<dbReference type="SUPFAM" id="SSF48726">
    <property type="entry name" value="Immunoglobulin"/>
    <property type="match status" value="1"/>
</dbReference>
<keyword evidence="8" id="KW-1015">Disulfide bond</keyword>
<keyword evidence="2" id="KW-1003">Cell membrane</keyword>
<gene>
    <name evidence="15" type="ORF">HJG63_002448</name>
</gene>
<accession>A0A7J8G5H6</accession>
<dbReference type="OrthoDB" id="8920197at2759"/>
<keyword evidence="6 12" id="KW-1133">Transmembrane helix</keyword>
<evidence type="ECO:0000256" key="11">
    <source>
        <dbReference type="ARBA" id="ARBA00043958"/>
    </source>
</evidence>
<dbReference type="EMBL" id="JACASE010000006">
    <property type="protein sequence ID" value="KAF6455220.1"/>
    <property type="molecule type" value="Genomic_DNA"/>
</dbReference>
<evidence type="ECO:0000256" key="4">
    <source>
        <dbReference type="ARBA" id="ARBA00022729"/>
    </source>
</evidence>
<protein>
    <submittedName>
        <fullName evidence="15">CD300 molecule like family member d</fullName>
    </submittedName>
</protein>
<dbReference type="CDD" id="cd05716">
    <property type="entry name" value="IgV_pIgR_like"/>
    <property type="match status" value="1"/>
</dbReference>
<evidence type="ECO:0000256" key="9">
    <source>
        <dbReference type="ARBA" id="ARBA00023170"/>
    </source>
</evidence>
<organism evidence="15 16">
    <name type="scientific">Rousettus aegyptiacus</name>
    <name type="common">Egyptian fruit bat</name>
    <name type="synonym">Pteropus aegyptiacus</name>
    <dbReference type="NCBI Taxonomy" id="9407"/>
    <lineage>
        <taxon>Eukaryota</taxon>
        <taxon>Metazoa</taxon>
        <taxon>Chordata</taxon>
        <taxon>Craniata</taxon>
        <taxon>Vertebrata</taxon>
        <taxon>Euteleostomi</taxon>
        <taxon>Mammalia</taxon>
        <taxon>Eutheria</taxon>
        <taxon>Laurasiatheria</taxon>
        <taxon>Chiroptera</taxon>
        <taxon>Yinpterochiroptera</taxon>
        <taxon>Pteropodoidea</taxon>
        <taxon>Pteropodidae</taxon>
        <taxon>Rousettinae</taxon>
        <taxon>Rousettus</taxon>
    </lineage>
</organism>
<reference evidence="15 16" key="1">
    <citation type="journal article" date="2020" name="Nature">
        <title>Six reference-quality genomes reveal evolution of bat adaptations.</title>
        <authorList>
            <person name="Jebb D."/>
            <person name="Huang Z."/>
            <person name="Pippel M."/>
            <person name="Hughes G.M."/>
            <person name="Lavrichenko K."/>
            <person name="Devanna P."/>
            <person name="Winkler S."/>
            <person name="Jermiin L.S."/>
            <person name="Skirmuntt E.C."/>
            <person name="Katzourakis A."/>
            <person name="Burkitt-Gray L."/>
            <person name="Ray D.A."/>
            <person name="Sullivan K.A.M."/>
            <person name="Roscito J.G."/>
            <person name="Kirilenko B.M."/>
            <person name="Davalos L.M."/>
            <person name="Corthals A.P."/>
            <person name="Power M.L."/>
            <person name="Jones G."/>
            <person name="Ransome R.D."/>
            <person name="Dechmann D.K.N."/>
            <person name="Locatelli A.G."/>
            <person name="Puechmaille S.J."/>
            <person name="Fedrigo O."/>
            <person name="Jarvis E.D."/>
            <person name="Hiller M."/>
            <person name="Vernes S.C."/>
            <person name="Myers E.W."/>
            <person name="Teeling E.C."/>
        </authorList>
    </citation>
    <scope>NUCLEOTIDE SEQUENCE [LARGE SCALE GENOMIC DNA]</scope>
    <source>
        <strain evidence="15">MRouAeg1</strain>
        <tissue evidence="15">Muscle</tissue>
    </source>
</reference>
<dbReference type="GO" id="GO:0002376">
    <property type="term" value="P:immune system process"/>
    <property type="evidence" value="ECO:0007669"/>
    <property type="project" value="UniProtKB-KW"/>
</dbReference>
<proteinExistence type="inferred from homology"/>
<evidence type="ECO:0000256" key="10">
    <source>
        <dbReference type="ARBA" id="ARBA00023319"/>
    </source>
</evidence>
<keyword evidence="16" id="KW-1185">Reference proteome</keyword>
<comment type="subcellular location">
    <subcellularLocation>
        <location evidence="1">Cell membrane</location>
        <topology evidence="1">Single-pass type I membrane protein</topology>
    </subcellularLocation>
</comment>
<sequence>MLARDRTQAGRTMRLLLPLLLHVGALGSDHIRGPEEVSGMERSSLTVWCHYDPNWETYRKWWCRGAARDSCKILVQTTESEWKMRKGRVSIVDSQRSHVFIVTMEELRPDDADVYWCGIARTGVDFAFPVKVTIRSAFATITTATTTTITTTVFTAPVTPEGTTGSPTVSSHHFVDRPLLSNVRFLLLVFLEVPLFLAMLGAVLWVNRPQSSGGRPSQPAHEAR</sequence>
<feature type="chain" id="PRO_5029630326" evidence="13">
    <location>
        <begin position="28"/>
        <end position="224"/>
    </location>
</feature>
<feature type="signal peptide" evidence="13">
    <location>
        <begin position="1"/>
        <end position="27"/>
    </location>
</feature>
<dbReference type="GO" id="GO:0005886">
    <property type="term" value="C:plasma membrane"/>
    <property type="evidence" value="ECO:0007669"/>
    <property type="project" value="UniProtKB-SubCell"/>
</dbReference>
<evidence type="ECO:0000259" key="14">
    <source>
        <dbReference type="SMART" id="SM00409"/>
    </source>
</evidence>
<keyword evidence="4 13" id="KW-0732">Signal</keyword>
<feature type="domain" description="Immunoglobulin" evidence="14">
    <location>
        <begin position="34"/>
        <end position="135"/>
    </location>
</feature>
<feature type="transmembrane region" description="Helical" evidence="12">
    <location>
        <begin position="185"/>
        <end position="206"/>
    </location>
</feature>
<keyword evidence="5" id="KW-0391">Immunity</keyword>
<comment type="similarity">
    <text evidence="11">Belongs to the CD300 family.</text>
</comment>
<keyword evidence="3 12" id="KW-0812">Transmembrane</keyword>
<evidence type="ECO:0000256" key="3">
    <source>
        <dbReference type="ARBA" id="ARBA00022692"/>
    </source>
</evidence>
<evidence type="ECO:0000313" key="15">
    <source>
        <dbReference type="EMBL" id="KAF6455220.1"/>
    </source>
</evidence>
<dbReference type="Gene3D" id="2.60.40.10">
    <property type="entry name" value="Immunoglobulins"/>
    <property type="match status" value="1"/>
</dbReference>
<dbReference type="Pfam" id="PF07686">
    <property type="entry name" value="V-set"/>
    <property type="match status" value="1"/>
</dbReference>
<keyword evidence="7 12" id="KW-0472">Membrane</keyword>
<comment type="caution">
    <text evidence="15">The sequence shown here is derived from an EMBL/GenBank/DDBJ whole genome shotgun (WGS) entry which is preliminary data.</text>
</comment>
<dbReference type="GO" id="GO:0004888">
    <property type="term" value="F:transmembrane signaling receptor activity"/>
    <property type="evidence" value="ECO:0007669"/>
    <property type="project" value="TreeGrafter"/>
</dbReference>
<dbReference type="InterPro" id="IPR013783">
    <property type="entry name" value="Ig-like_fold"/>
</dbReference>
<dbReference type="InterPro" id="IPR036179">
    <property type="entry name" value="Ig-like_dom_sf"/>
</dbReference>
<evidence type="ECO:0000313" key="16">
    <source>
        <dbReference type="Proteomes" id="UP000593571"/>
    </source>
</evidence>
<evidence type="ECO:0000256" key="2">
    <source>
        <dbReference type="ARBA" id="ARBA00022475"/>
    </source>
</evidence>